<accession>A0A7J7MXV0</accession>
<evidence type="ECO:0000313" key="3">
    <source>
        <dbReference type="Proteomes" id="UP000541444"/>
    </source>
</evidence>
<proteinExistence type="predicted"/>
<evidence type="ECO:0000313" key="2">
    <source>
        <dbReference type="EMBL" id="KAF6159667.1"/>
    </source>
</evidence>
<reference evidence="2 3" key="1">
    <citation type="journal article" date="2020" name="IScience">
        <title>Genome Sequencing of the Endangered Kingdonia uniflora (Circaeasteraceae, Ranunculales) Reveals Potential Mechanisms of Evolutionary Specialization.</title>
        <authorList>
            <person name="Sun Y."/>
            <person name="Deng T."/>
            <person name="Zhang A."/>
            <person name="Moore M.J."/>
            <person name="Landis J.B."/>
            <person name="Lin N."/>
            <person name="Zhang H."/>
            <person name="Zhang X."/>
            <person name="Huang J."/>
            <person name="Zhang X."/>
            <person name="Sun H."/>
            <person name="Wang H."/>
        </authorList>
    </citation>
    <scope>NUCLEOTIDE SEQUENCE [LARGE SCALE GENOMIC DNA]</scope>
    <source>
        <strain evidence="2">TB1705</strain>
        <tissue evidence="2">Leaf</tissue>
    </source>
</reference>
<dbReference type="OrthoDB" id="272750at2759"/>
<evidence type="ECO:0000256" key="1">
    <source>
        <dbReference type="SAM" id="MobiDB-lite"/>
    </source>
</evidence>
<name>A0A7J7MXV0_9MAGN</name>
<dbReference type="PANTHER" id="PTHR31984:SF11">
    <property type="entry name" value="TRANSPORTER, PUTATIVE (DUF179)-RELATED"/>
    <property type="match status" value="1"/>
</dbReference>
<dbReference type="InterPro" id="IPR003774">
    <property type="entry name" value="AlgH-like"/>
</dbReference>
<keyword evidence="3" id="KW-1185">Reference proteome</keyword>
<feature type="compositionally biased region" description="Basic and acidic residues" evidence="1">
    <location>
        <begin position="80"/>
        <end position="98"/>
    </location>
</feature>
<comment type="caution">
    <text evidence="2">The sequence shown here is derived from an EMBL/GenBank/DDBJ whole genome shotgun (WGS) entry which is preliminary data.</text>
</comment>
<sequence length="346" mass="38136">MDLCYLHVNSSKQCSLSYPFLQRSSSSNPSWTNVLKMGSLTQFEDLGLKSRGSLVVLNARGKKNSSSSGGSDQSVPEGDGSDRSNPAHDSNKFDDKTNKSHNVIHDWRTVRANLVAREQVLLEDTEVPFQDGMSTGSSKALGSRWAHPISTPEAGCILVATEKLDGVRTFERSVVLLLRSGNKDPLEGPFGVVINRPLHKKIKDVKKPSNTDLATTFSECSVQFGGPLEASMFLLKTKEKLQLSEFEQVIPGLCFGARNRLEEAAALVRKGVLRPQDFRFFLGYAGWQMDQLIDEINSDYWHVAACSTNLILGSSTDSSSGNLWEEVLQLMGGEYSELSRKPKQDS</sequence>
<dbReference type="SUPFAM" id="SSF143456">
    <property type="entry name" value="VC0467-like"/>
    <property type="match status" value="1"/>
</dbReference>
<gene>
    <name evidence="2" type="ORF">GIB67_029925</name>
</gene>
<organism evidence="2 3">
    <name type="scientific">Kingdonia uniflora</name>
    <dbReference type="NCBI Taxonomy" id="39325"/>
    <lineage>
        <taxon>Eukaryota</taxon>
        <taxon>Viridiplantae</taxon>
        <taxon>Streptophyta</taxon>
        <taxon>Embryophyta</taxon>
        <taxon>Tracheophyta</taxon>
        <taxon>Spermatophyta</taxon>
        <taxon>Magnoliopsida</taxon>
        <taxon>Ranunculales</taxon>
        <taxon>Circaeasteraceae</taxon>
        <taxon>Kingdonia</taxon>
    </lineage>
</organism>
<protein>
    <submittedName>
        <fullName evidence="2">Uncharacterized protein</fullName>
    </submittedName>
</protein>
<dbReference type="Proteomes" id="UP000541444">
    <property type="component" value="Unassembled WGS sequence"/>
</dbReference>
<dbReference type="Gene3D" id="3.40.1740.10">
    <property type="entry name" value="VC0467-like"/>
    <property type="match status" value="1"/>
</dbReference>
<dbReference type="PANTHER" id="PTHR31984">
    <property type="entry name" value="TRANSPORTER, PUTATIVE (DUF179)-RELATED"/>
    <property type="match status" value="1"/>
</dbReference>
<dbReference type="Pfam" id="PF02622">
    <property type="entry name" value="DUF179"/>
    <property type="match status" value="1"/>
</dbReference>
<dbReference type="AlphaFoldDB" id="A0A7J7MXV0"/>
<feature type="region of interest" description="Disordered" evidence="1">
    <location>
        <begin position="59"/>
        <end position="98"/>
    </location>
</feature>
<dbReference type="EMBL" id="JACGCM010001188">
    <property type="protein sequence ID" value="KAF6159667.1"/>
    <property type="molecule type" value="Genomic_DNA"/>
</dbReference>